<accession>A0ABV9E7W6</accession>
<keyword evidence="3" id="KW-1185">Reference proteome</keyword>
<reference evidence="3" key="1">
    <citation type="journal article" date="2019" name="Int. J. Syst. Evol. Microbiol.">
        <title>The Global Catalogue of Microorganisms (GCM) 10K type strain sequencing project: providing services to taxonomists for standard genome sequencing and annotation.</title>
        <authorList>
            <consortium name="The Broad Institute Genomics Platform"/>
            <consortium name="The Broad Institute Genome Sequencing Center for Infectious Disease"/>
            <person name="Wu L."/>
            <person name="Ma J."/>
        </authorList>
    </citation>
    <scope>NUCLEOTIDE SEQUENCE [LARGE SCALE GENOMIC DNA]</scope>
    <source>
        <strain evidence="3">CCUG 49560</strain>
    </source>
</reference>
<dbReference type="Pfam" id="PF14020">
    <property type="entry name" value="DUF4236"/>
    <property type="match status" value="1"/>
</dbReference>
<name>A0ABV9E7W6_9ACTN</name>
<comment type="caution">
    <text evidence="2">The sequence shown here is derived from an EMBL/GenBank/DDBJ whole genome shotgun (WGS) entry which is preliminary data.</text>
</comment>
<sequence length="65" mass="7239">MGWSYRKSVKMGPFRLNLSRSGVGHSYGGRGFRVTKTADGRRTITVNLPGGFHWRKTLGGSRARD</sequence>
<organism evidence="2 3">
    <name type="scientific">Sphaerisporangium corydalis</name>
    <dbReference type="NCBI Taxonomy" id="1441875"/>
    <lineage>
        <taxon>Bacteria</taxon>
        <taxon>Bacillati</taxon>
        <taxon>Actinomycetota</taxon>
        <taxon>Actinomycetes</taxon>
        <taxon>Streptosporangiales</taxon>
        <taxon>Streptosporangiaceae</taxon>
        <taxon>Sphaerisporangium</taxon>
    </lineage>
</organism>
<gene>
    <name evidence="2" type="ORF">ACFO8L_00625</name>
</gene>
<dbReference type="Proteomes" id="UP001595891">
    <property type="component" value="Unassembled WGS sequence"/>
</dbReference>
<dbReference type="InterPro" id="IPR025330">
    <property type="entry name" value="DUF4236"/>
</dbReference>
<feature type="domain" description="DUF4236" evidence="1">
    <location>
        <begin position="3"/>
        <end position="55"/>
    </location>
</feature>
<protein>
    <submittedName>
        <fullName evidence="2">DUF4236 domain-containing protein</fullName>
    </submittedName>
</protein>
<dbReference type="RefSeq" id="WP_262841859.1">
    <property type="nucleotide sequence ID" value="NZ_JANZYP010000007.1"/>
</dbReference>
<proteinExistence type="predicted"/>
<evidence type="ECO:0000259" key="1">
    <source>
        <dbReference type="Pfam" id="PF14020"/>
    </source>
</evidence>
<evidence type="ECO:0000313" key="2">
    <source>
        <dbReference type="EMBL" id="MFC4584555.1"/>
    </source>
</evidence>
<evidence type="ECO:0000313" key="3">
    <source>
        <dbReference type="Proteomes" id="UP001595891"/>
    </source>
</evidence>
<dbReference type="EMBL" id="JBHSFN010000001">
    <property type="protein sequence ID" value="MFC4584555.1"/>
    <property type="molecule type" value="Genomic_DNA"/>
</dbReference>